<dbReference type="PANTHER" id="PTHR13061:SF29">
    <property type="entry name" value="GAMMA CARBONIC ANHYDRASE-LIKE 1, MITOCHONDRIAL-RELATED"/>
    <property type="match status" value="1"/>
</dbReference>
<dbReference type="SUPFAM" id="SSF51161">
    <property type="entry name" value="Trimeric LpxA-like enzymes"/>
    <property type="match status" value="1"/>
</dbReference>
<keyword evidence="1" id="KW-0808">Transferase</keyword>
<dbReference type="Pfam" id="PF00132">
    <property type="entry name" value="Hexapep"/>
    <property type="match status" value="1"/>
</dbReference>
<dbReference type="InterPro" id="IPR050484">
    <property type="entry name" value="Transf_Hexapept/Carb_Anhydrase"/>
</dbReference>
<dbReference type="AlphaFoldDB" id="A0A4R7K8F7"/>
<dbReference type="Gene3D" id="2.160.10.10">
    <property type="entry name" value="Hexapeptide repeat proteins"/>
    <property type="match status" value="1"/>
</dbReference>
<dbReference type="EMBL" id="SOAZ01000034">
    <property type="protein sequence ID" value="TDT47617.1"/>
    <property type="molecule type" value="Genomic_DNA"/>
</dbReference>
<sequence length="166" mass="17749">MIRNYFEKLPKIHSEAFVADSADVIGDVEVGEGSSIWYRAVLRGDINSIRIGKNTNVQDGAVIHNDYKSPAVIGDNVTIGHNAIVHGATIKDNCLIGMGAVILNDAVIGENCIIGAGAIVTQGKVIPPESLVLGAPGRVVRSLTLEEIESIRRNADIYVNLIKGHR</sequence>
<dbReference type="InterPro" id="IPR001451">
    <property type="entry name" value="Hexapep"/>
</dbReference>
<proteinExistence type="predicted"/>
<dbReference type="GO" id="GO:0016740">
    <property type="term" value="F:transferase activity"/>
    <property type="evidence" value="ECO:0007669"/>
    <property type="project" value="UniProtKB-KW"/>
</dbReference>
<dbReference type="InterPro" id="IPR047324">
    <property type="entry name" value="LbH_gamma_CA-like"/>
</dbReference>
<dbReference type="CDD" id="cd04645">
    <property type="entry name" value="LbH_gamma_CA_like"/>
    <property type="match status" value="1"/>
</dbReference>
<keyword evidence="2" id="KW-1185">Reference proteome</keyword>
<accession>A0A4R7K8F7</accession>
<comment type="caution">
    <text evidence="1">The sequence shown here is derived from an EMBL/GenBank/DDBJ whole genome shotgun (WGS) entry which is preliminary data.</text>
</comment>
<organism evidence="1 2">
    <name type="scientific">Fonticella tunisiensis</name>
    <dbReference type="NCBI Taxonomy" id="1096341"/>
    <lineage>
        <taxon>Bacteria</taxon>
        <taxon>Bacillati</taxon>
        <taxon>Bacillota</taxon>
        <taxon>Clostridia</taxon>
        <taxon>Eubacteriales</taxon>
        <taxon>Clostridiaceae</taxon>
        <taxon>Fonticella</taxon>
    </lineage>
</organism>
<evidence type="ECO:0000313" key="2">
    <source>
        <dbReference type="Proteomes" id="UP000295325"/>
    </source>
</evidence>
<dbReference type="OrthoDB" id="9803036at2"/>
<dbReference type="InterPro" id="IPR011004">
    <property type="entry name" value="Trimer_LpxA-like_sf"/>
</dbReference>
<name>A0A4R7K8F7_9CLOT</name>
<dbReference type="Proteomes" id="UP000295325">
    <property type="component" value="Unassembled WGS sequence"/>
</dbReference>
<dbReference type="PANTHER" id="PTHR13061">
    <property type="entry name" value="DYNACTIN SUBUNIT P25"/>
    <property type="match status" value="1"/>
</dbReference>
<protein>
    <submittedName>
        <fullName evidence="1">Carbonic anhydrase/acetyltransferase-like protein (Isoleucine patch superfamily)</fullName>
    </submittedName>
</protein>
<evidence type="ECO:0000313" key="1">
    <source>
        <dbReference type="EMBL" id="TDT47617.1"/>
    </source>
</evidence>
<gene>
    <name evidence="1" type="ORF">EDD71_1342</name>
</gene>
<dbReference type="RefSeq" id="WP_133629310.1">
    <property type="nucleotide sequence ID" value="NZ_SOAZ01000034.1"/>
</dbReference>
<reference evidence="1 2" key="1">
    <citation type="submission" date="2019-03" db="EMBL/GenBank/DDBJ databases">
        <title>Genomic Encyclopedia of Type Strains, Phase IV (KMG-IV): sequencing the most valuable type-strain genomes for metagenomic binning, comparative biology and taxonomic classification.</title>
        <authorList>
            <person name="Goeker M."/>
        </authorList>
    </citation>
    <scope>NUCLEOTIDE SEQUENCE [LARGE SCALE GENOMIC DNA]</scope>
    <source>
        <strain evidence="1 2">DSM 24455</strain>
    </source>
</reference>